<gene>
    <name evidence="2" type="ORF">B0T10DRAFT_18918</name>
</gene>
<organism evidence="2 3">
    <name type="scientific">Thelonectria olida</name>
    <dbReference type="NCBI Taxonomy" id="1576542"/>
    <lineage>
        <taxon>Eukaryota</taxon>
        <taxon>Fungi</taxon>
        <taxon>Dikarya</taxon>
        <taxon>Ascomycota</taxon>
        <taxon>Pezizomycotina</taxon>
        <taxon>Sordariomycetes</taxon>
        <taxon>Hypocreomycetidae</taxon>
        <taxon>Hypocreales</taxon>
        <taxon>Nectriaceae</taxon>
        <taxon>Thelonectria</taxon>
    </lineage>
</organism>
<dbReference type="Proteomes" id="UP000777438">
    <property type="component" value="Unassembled WGS sequence"/>
</dbReference>
<dbReference type="OrthoDB" id="4969524at2759"/>
<name>A0A9P8WHU5_9HYPO</name>
<feature type="region of interest" description="Disordered" evidence="1">
    <location>
        <begin position="121"/>
        <end position="150"/>
    </location>
</feature>
<evidence type="ECO:0000313" key="3">
    <source>
        <dbReference type="Proteomes" id="UP000777438"/>
    </source>
</evidence>
<dbReference type="AlphaFoldDB" id="A0A9P8WHU5"/>
<evidence type="ECO:0000256" key="1">
    <source>
        <dbReference type="SAM" id="MobiDB-lite"/>
    </source>
</evidence>
<evidence type="ECO:0000313" key="2">
    <source>
        <dbReference type="EMBL" id="KAH6900210.1"/>
    </source>
</evidence>
<feature type="compositionally biased region" description="Polar residues" evidence="1">
    <location>
        <begin position="122"/>
        <end position="136"/>
    </location>
</feature>
<keyword evidence="3" id="KW-1185">Reference proteome</keyword>
<comment type="caution">
    <text evidence="2">The sequence shown here is derived from an EMBL/GenBank/DDBJ whole genome shotgun (WGS) entry which is preliminary data.</text>
</comment>
<sequence>MGDQFLDILTTTPPWLRHCFFVYIVDFNSTNTTYRRNALDPSAAGVETALFVQANDDPVAGTIFAAHREPCSGNFVHYVRPFEVPQDGRFDPEATIGFIFKKDAENLLPIIAKSLALPRATNPASKTWPDTCNGQKDSPDWRPPLKNSTD</sequence>
<accession>A0A9P8WHU5</accession>
<proteinExistence type="predicted"/>
<dbReference type="EMBL" id="JAGPYM010000001">
    <property type="protein sequence ID" value="KAH6900210.1"/>
    <property type="molecule type" value="Genomic_DNA"/>
</dbReference>
<reference evidence="2 3" key="1">
    <citation type="journal article" date="2021" name="Nat. Commun.">
        <title>Genetic determinants of endophytism in the Arabidopsis root mycobiome.</title>
        <authorList>
            <person name="Mesny F."/>
            <person name="Miyauchi S."/>
            <person name="Thiergart T."/>
            <person name="Pickel B."/>
            <person name="Atanasova L."/>
            <person name="Karlsson M."/>
            <person name="Huettel B."/>
            <person name="Barry K.W."/>
            <person name="Haridas S."/>
            <person name="Chen C."/>
            <person name="Bauer D."/>
            <person name="Andreopoulos W."/>
            <person name="Pangilinan J."/>
            <person name="LaButti K."/>
            <person name="Riley R."/>
            <person name="Lipzen A."/>
            <person name="Clum A."/>
            <person name="Drula E."/>
            <person name="Henrissat B."/>
            <person name="Kohler A."/>
            <person name="Grigoriev I.V."/>
            <person name="Martin F.M."/>
            <person name="Hacquard S."/>
        </authorList>
    </citation>
    <scope>NUCLEOTIDE SEQUENCE [LARGE SCALE GENOMIC DNA]</scope>
    <source>
        <strain evidence="2 3">MPI-CAGE-CH-0241</strain>
    </source>
</reference>
<protein>
    <submittedName>
        <fullName evidence="2">Uncharacterized protein</fullName>
    </submittedName>
</protein>